<protein>
    <submittedName>
        <fullName evidence="2">Uncharacterized protein</fullName>
    </submittedName>
</protein>
<evidence type="ECO:0000313" key="3">
    <source>
        <dbReference type="Proteomes" id="UP000886885"/>
    </source>
</evidence>
<comment type="caution">
    <text evidence="2">The sequence shown here is derived from an EMBL/GenBank/DDBJ whole genome shotgun (WGS) entry which is preliminary data.</text>
</comment>
<gene>
    <name evidence="2" type="ORF">POTOM_040338</name>
</gene>
<proteinExistence type="predicted"/>
<reference evidence="2" key="1">
    <citation type="journal article" date="2020" name="bioRxiv">
        <title>Hybrid origin of Populus tomentosa Carr. identified through genome sequencing and phylogenomic analysis.</title>
        <authorList>
            <person name="An X."/>
            <person name="Gao K."/>
            <person name="Chen Z."/>
            <person name="Li J."/>
            <person name="Yang X."/>
            <person name="Yang X."/>
            <person name="Zhou J."/>
            <person name="Guo T."/>
            <person name="Zhao T."/>
            <person name="Huang S."/>
            <person name="Miao D."/>
            <person name="Khan W.U."/>
            <person name="Rao P."/>
            <person name="Ye M."/>
            <person name="Lei B."/>
            <person name="Liao W."/>
            <person name="Wang J."/>
            <person name="Ji L."/>
            <person name="Li Y."/>
            <person name="Guo B."/>
            <person name="Mustafa N.S."/>
            <person name="Li S."/>
            <person name="Yun Q."/>
            <person name="Keller S.R."/>
            <person name="Mao J."/>
            <person name="Zhang R."/>
            <person name="Strauss S.H."/>
        </authorList>
    </citation>
    <scope>NUCLEOTIDE SEQUENCE</scope>
    <source>
        <strain evidence="2">GM15</strain>
        <tissue evidence="2">Leaf</tissue>
    </source>
</reference>
<feature type="coiled-coil region" evidence="1">
    <location>
        <begin position="35"/>
        <end position="62"/>
    </location>
</feature>
<accession>A0A8X8CA66</accession>
<name>A0A8X8CA66_POPTO</name>
<dbReference type="EMBL" id="JAAWWB010000022">
    <property type="protein sequence ID" value="KAG6754551.1"/>
    <property type="molecule type" value="Genomic_DNA"/>
</dbReference>
<dbReference type="Proteomes" id="UP000886885">
    <property type="component" value="Chromosome 11D"/>
</dbReference>
<keyword evidence="1" id="KW-0175">Coiled coil</keyword>
<keyword evidence="3" id="KW-1185">Reference proteome</keyword>
<organism evidence="2 3">
    <name type="scientific">Populus tomentosa</name>
    <name type="common">Chinese white poplar</name>
    <dbReference type="NCBI Taxonomy" id="118781"/>
    <lineage>
        <taxon>Eukaryota</taxon>
        <taxon>Viridiplantae</taxon>
        <taxon>Streptophyta</taxon>
        <taxon>Embryophyta</taxon>
        <taxon>Tracheophyta</taxon>
        <taxon>Spermatophyta</taxon>
        <taxon>Magnoliopsida</taxon>
        <taxon>eudicotyledons</taxon>
        <taxon>Gunneridae</taxon>
        <taxon>Pentapetalae</taxon>
        <taxon>rosids</taxon>
        <taxon>fabids</taxon>
        <taxon>Malpighiales</taxon>
        <taxon>Salicaceae</taxon>
        <taxon>Saliceae</taxon>
        <taxon>Populus</taxon>
    </lineage>
</organism>
<evidence type="ECO:0000256" key="1">
    <source>
        <dbReference type="SAM" id="Coils"/>
    </source>
</evidence>
<evidence type="ECO:0000313" key="2">
    <source>
        <dbReference type="EMBL" id="KAG6754551.1"/>
    </source>
</evidence>
<dbReference type="AlphaFoldDB" id="A0A8X8CA66"/>
<sequence length="101" mass="11689">MCTTCLKWVWEMDVVDADALPLRHGSLDNGFLNFSRLHQEALMAAEKDIKEFEEAIDFVRKVEMHRNEKVSKAFLMTLRAYRNGRKDLVDVYRGVVGLVAE</sequence>